<organism evidence="7 8">
    <name type="scientific">Nocardioides turkmenicus</name>
    <dbReference type="NCBI Taxonomy" id="2711220"/>
    <lineage>
        <taxon>Bacteria</taxon>
        <taxon>Bacillati</taxon>
        <taxon>Actinomycetota</taxon>
        <taxon>Actinomycetes</taxon>
        <taxon>Propionibacteriales</taxon>
        <taxon>Nocardioidaceae</taxon>
        <taxon>Nocardioides</taxon>
    </lineage>
</organism>
<keyword evidence="8" id="KW-1185">Reference proteome</keyword>
<dbReference type="Proteomes" id="UP000483261">
    <property type="component" value="Unassembled WGS sequence"/>
</dbReference>
<feature type="region of interest" description="Disordered" evidence="5">
    <location>
        <begin position="1"/>
        <end position="27"/>
    </location>
</feature>
<protein>
    <submittedName>
        <fullName evidence="7">Ion transporter</fullName>
    </submittedName>
</protein>
<evidence type="ECO:0000256" key="3">
    <source>
        <dbReference type="ARBA" id="ARBA00022989"/>
    </source>
</evidence>
<evidence type="ECO:0000256" key="4">
    <source>
        <dbReference type="ARBA" id="ARBA00023136"/>
    </source>
</evidence>
<dbReference type="InterPro" id="IPR027359">
    <property type="entry name" value="Volt_channel_dom_sf"/>
</dbReference>
<feature type="transmembrane region" description="Helical" evidence="6">
    <location>
        <begin position="98"/>
        <end position="119"/>
    </location>
</feature>
<dbReference type="Gene3D" id="1.20.120.350">
    <property type="entry name" value="Voltage-gated potassium channels. Chain C"/>
    <property type="match status" value="1"/>
</dbReference>
<evidence type="ECO:0000256" key="6">
    <source>
        <dbReference type="SAM" id="Phobius"/>
    </source>
</evidence>
<evidence type="ECO:0000313" key="8">
    <source>
        <dbReference type="Proteomes" id="UP000483261"/>
    </source>
</evidence>
<evidence type="ECO:0000256" key="5">
    <source>
        <dbReference type="SAM" id="MobiDB-lite"/>
    </source>
</evidence>
<reference evidence="7 8" key="1">
    <citation type="submission" date="2020-02" db="EMBL/GenBank/DDBJ databases">
        <title>Whole-genome analyses of novel actinobacteria.</title>
        <authorList>
            <person name="Sahin N."/>
        </authorList>
    </citation>
    <scope>NUCLEOTIDE SEQUENCE [LARGE SCALE GENOMIC DNA]</scope>
    <source>
        <strain evidence="7 8">KC13</strain>
    </source>
</reference>
<sequence>MDMSPIVPTMSSTGIDRRHDDRRPGAAPTPPVTVVDWLMLVLAIVSVALLVWITFWDVPRVWADRVIIADYVICGIFFVEFCIRWARSGLGWKFLALYWYEILGMIPLSDPAFRAFRLLRVVVIFLRLMRAADRAFGDRVSAYVVGRFSGAIVNAIRKPITVAVLDEVIAVIQTGNYTRHISSAIEENRAEIDTLIIDLIRQDQATGKLKYLPFHDDVVRLVADTVLRLVDEGLADPRVHEIISDAIRESAKELRENIGSDDYAAVKRDQERFGK</sequence>
<evidence type="ECO:0000256" key="2">
    <source>
        <dbReference type="ARBA" id="ARBA00022692"/>
    </source>
</evidence>
<accession>A0A6M1R6Y7</accession>
<evidence type="ECO:0000256" key="1">
    <source>
        <dbReference type="ARBA" id="ARBA00004141"/>
    </source>
</evidence>
<gene>
    <name evidence="7" type="ORF">G5C66_24545</name>
</gene>
<proteinExistence type="predicted"/>
<dbReference type="AlphaFoldDB" id="A0A6M1R6Y7"/>
<evidence type="ECO:0000313" key="7">
    <source>
        <dbReference type="EMBL" id="NGN95896.1"/>
    </source>
</evidence>
<dbReference type="EMBL" id="JAALAA010000032">
    <property type="protein sequence ID" value="NGN95896.1"/>
    <property type="molecule type" value="Genomic_DNA"/>
</dbReference>
<keyword evidence="3 6" id="KW-1133">Transmembrane helix</keyword>
<feature type="transmembrane region" description="Helical" evidence="6">
    <location>
        <begin position="37"/>
        <end position="56"/>
    </location>
</feature>
<dbReference type="GO" id="GO:0016020">
    <property type="term" value="C:membrane"/>
    <property type="evidence" value="ECO:0007669"/>
    <property type="project" value="UniProtKB-SubCell"/>
</dbReference>
<feature type="compositionally biased region" description="Basic and acidic residues" evidence="5">
    <location>
        <begin position="15"/>
        <end position="24"/>
    </location>
</feature>
<name>A0A6M1R6Y7_9ACTN</name>
<keyword evidence="2 6" id="KW-0812">Transmembrane</keyword>
<comment type="subcellular location">
    <subcellularLocation>
        <location evidence="1">Membrane</location>
        <topology evidence="1">Multi-pass membrane protein</topology>
    </subcellularLocation>
</comment>
<keyword evidence="4 6" id="KW-0472">Membrane</keyword>
<feature type="transmembrane region" description="Helical" evidence="6">
    <location>
        <begin position="68"/>
        <end position="86"/>
    </location>
</feature>
<comment type="caution">
    <text evidence="7">The sequence shown here is derived from an EMBL/GenBank/DDBJ whole genome shotgun (WGS) entry which is preliminary data.</text>
</comment>
<dbReference type="SUPFAM" id="SSF81324">
    <property type="entry name" value="Voltage-gated potassium channels"/>
    <property type="match status" value="1"/>
</dbReference>